<feature type="region of interest" description="Disordered" evidence="1">
    <location>
        <begin position="280"/>
        <end position="299"/>
    </location>
</feature>
<dbReference type="RefSeq" id="WP_077931438.1">
    <property type="nucleotide sequence ID" value="NZ_CP014687.1"/>
</dbReference>
<keyword evidence="3" id="KW-0418">Kinase</keyword>
<gene>
    <name evidence="3" type="ORF">A0U91_13585</name>
</gene>
<dbReference type="AlphaFoldDB" id="A0A1U9LH49"/>
<evidence type="ECO:0000313" key="4">
    <source>
        <dbReference type="Proteomes" id="UP000189055"/>
    </source>
</evidence>
<dbReference type="STRING" id="1076596.A0U91_13585"/>
<keyword evidence="3" id="KW-0808">Transferase</keyword>
<dbReference type="CDD" id="cd03676">
    <property type="entry name" value="NUDIX_Tnr3_like"/>
    <property type="match status" value="1"/>
</dbReference>
<dbReference type="GO" id="GO:0044715">
    <property type="term" value="F:8-oxo-dGDP phosphatase activity"/>
    <property type="evidence" value="ECO:0007669"/>
    <property type="project" value="TreeGrafter"/>
</dbReference>
<dbReference type="Gene3D" id="3.90.79.10">
    <property type="entry name" value="Nucleoside Triphosphate Pyrophosphohydrolase"/>
    <property type="match status" value="1"/>
</dbReference>
<dbReference type="Proteomes" id="UP000189055">
    <property type="component" value="Chromosome"/>
</dbReference>
<accession>A0A1U9LH49</accession>
<dbReference type="PANTHER" id="PTHR13622:SF8">
    <property type="entry name" value="THIAMIN PYROPHOSPHOKINASE 1"/>
    <property type="match status" value="1"/>
</dbReference>
<dbReference type="PROSITE" id="PS51462">
    <property type="entry name" value="NUDIX"/>
    <property type="match status" value="1"/>
</dbReference>
<dbReference type="EMBL" id="CP014687">
    <property type="protein sequence ID" value="AQT05689.1"/>
    <property type="molecule type" value="Genomic_DNA"/>
</dbReference>
<reference evidence="3 4" key="1">
    <citation type="submission" date="2016-03" db="EMBL/GenBank/DDBJ databases">
        <title>Acetic acid bacteria sequencing.</title>
        <authorList>
            <person name="Brandt J."/>
            <person name="Jakob F."/>
            <person name="Vogel R.F."/>
        </authorList>
    </citation>
    <scope>NUCLEOTIDE SEQUENCE [LARGE SCALE GENOMIC DNA]</scope>
    <source>
        <strain evidence="3 4">TMW2.1084</strain>
    </source>
</reference>
<dbReference type="Pfam" id="PF00293">
    <property type="entry name" value="NUDIX"/>
    <property type="match status" value="1"/>
</dbReference>
<protein>
    <submittedName>
        <fullName evidence="3">Thiamine pyrophosphokinase</fullName>
    </submittedName>
</protein>
<dbReference type="FunFam" id="3.90.79.10:FF:000019">
    <property type="entry name" value="Thiamin pyrophosphokinase, putative"/>
    <property type="match status" value="1"/>
</dbReference>
<dbReference type="InterPro" id="IPR000086">
    <property type="entry name" value="NUDIX_hydrolase_dom"/>
</dbReference>
<dbReference type="InterPro" id="IPR015797">
    <property type="entry name" value="NUDIX_hydrolase-like_dom_sf"/>
</dbReference>
<name>A0A1U9LH49_9PROT</name>
<feature type="domain" description="Nudix hydrolase" evidence="2">
    <location>
        <begin position="106"/>
        <end position="252"/>
    </location>
</feature>
<dbReference type="SUPFAM" id="SSF55811">
    <property type="entry name" value="Nudix"/>
    <property type="match status" value="1"/>
</dbReference>
<dbReference type="KEGG" id="aper:A0U91_13585"/>
<evidence type="ECO:0000259" key="2">
    <source>
        <dbReference type="PROSITE" id="PS51462"/>
    </source>
</evidence>
<evidence type="ECO:0000256" key="1">
    <source>
        <dbReference type="SAM" id="MobiDB-lite"/>
    </source>
</evidence>
<sequence>MPSDDTAFLRHLRHCNTAVVPGARFPFSLGGRPAGWVTPDLTETLEQRGLGSRTRGFNLPDPADLEALGEDLARSGVYRSHHELFDVMPDVDQPVLARIDRGALPLFGLVAAGVHLNGLVRKADGLYLWTGRRAANKRLDPGKLDHLVAGGVPAGHTPWDALLKEAAEEASIHEDLACQAQQVGRLVYALDRPEGLRRDILYCYDLFLPESFEPVAADGEVESFHLMPLSDVYKLVRDTDEFKFNVNLVLIDLFLRNGLIDPHSAEGRQLREGLNHGLSAASPGHTMASHQTAVAPATL</sequence>
<dbReference type="PANTHER" id="PTHR13622">
    <property type="entry name" value="THIAMIN PYROPHOSPHOKINASE"/>
    <property type="match status" value="1"/>
</dbReference>
<proteinExistence type="predicted"/>
<organism evidence="3 4">
    <name type="scientific">Acetobacter persici</name>
    <dbReference type="NCBI Taxonomy" id="1076596"/>
    <lineage>
        <taxon>Bacteria</taxon>
        <taxon>Pseudomonadati</taxon>
        <taxon>Pseudomonadota</taxon>
        <taxon>Alphaproteobacteria</taxon>
        <taxon>Acetobacterales</taxon>
        <taxon>Acetobacteraceae</taxon>
        <taxon>Acetobacter</taxon>
    </lineage>
</organism>
<evidence type="ECO:0000313" key="3">
    <source>
        <dbReference type="EMBL" id="AQT05689.1"/>
    </source>
</evidence>
<dbReference type="GO" id="GO:0016301">
    <property type="term" value="F:kinase activity"/>
    <property type="evidence" value="ECO:0007669"/>
    <property type="project" value="UniProtKB-KW"/>
</dbReference>